<keyword evidence="2" id="KW-0472">Membrane</keyword>
<comment type="caution">
    <text evidence="4">The sequence shown here is derived from an EMBL/GenBank/DDBJ whole genome shotgun (WGS) entry which is preliminary data.</text>
</comment>
<feature type="compositionally biased region" description="Acidic residues" evidence="1">
    <location>
        <begin position="82"/>
        <end position="98"/>
    </location>
</feature>
<evidence type="ECO:0000313" key="5">
    <source>
        <dbReference type="Proteomes" id="UP001230426"/>
    </source>
</evidence>
<reference evidence="4 5" key="1">
    <citation type="submission" date="2023-07" db="EMBL/GenBank/DDBJ databases">
        <title>Sequencing the genomes of 1000 actinobacteria strains.</title>
        <authorList>
            <person name="Klenk H.-P."/>
        </authorList>
    </citation>
    <scope>NUCLEOTIDE SEQUENCE [LARGE SCALE GENOMIC DNA]</scope>
    <source>
        <strain evidence="4 5">DSM 44109</strain>
    </source>
</reference>
<evidence type="ECO:0000256" key="2">
    <source>
        <dbReference type="SAM" id="Phobius"/>
    </source>
</evidence>
<organism evidence="4 5">
    <name type="scientific">Streptosporangium brasiliense</name>
    <dbReference type="NCBI Taxonomy" id="47480"/>
    <lineage>
        <taxon>Bacteria</taxon>
        <taxon>Bacillati</taxon>
        <taxon>Actinomycetota</taxon>
        <taxon>Actinomycetes</taxon>
        <taxon>Streptosporangiales</taxon>
        <taxon>Streptosporangiaceae</taxon>
        <taxon>Streptosporangium</taxon>
    </lineage>
</organism>
<name>A0ABT9RCI0_9ACTN</name>
<evidence type="ECO:0000313" key="4">
    <source>
        <dbReference type="EMBL" id="MDP9866479.1"/>
    </source>
</evidence>
<evidence type="ECO:0000256" key="3">
    <source>
        <dbReference type="SAM" id="SignalP"/>
    </source>
</evidence>
<proteinExistence type="predicted"/>
<feature type="region of interest" description="Disordered" evidence="1">
    <location>
        <begin position="78"/>
        <end position="122"/>
    </location>
</feature>
<accession>A0ABT9RCI0</accession>
<protein>
    <recommendedName>
        <fullName evidence="6">Gram-positive cocci surface proteins LPxTG domain-containing protein</fullName>
    </recommendedName>
</protein>
<keyword evidence="2" id="KW-0812">Transmembrane</keyword>
<feature type="signal peptide" evidence="3">
    <location>
        <begin position="1"/>
        <end position="31"/>
    </location>
</feature>
<evidence type="ECO:0000256" key="1">
    <source>
        <dbReference type="SAM" id="MobiDB-lite"/>
    </source>
</evidence>
<dbReference type="Proteomes" id="UP001230426">
    <property type="component" value="Unassembled WGS sequence"/>
</dbReference>
<gene>
    <name evidence="4" type="ORF">J2S55_005745</name>
</gene>
<dbReference type="RefSeq" id="WP_306867243.1">
    <property type="nucleotide sequence ID" value="NZ_JAUSRB010000002.1"/>
</dbReference>
<keyword evidence="3" id="KW-0732">Signal</keyword>
<feature type="transmembrane region" description="Helical" evidence="2">
    <location>
        <begin position="187"/>
        <end position="207"/>
    </location>
</feature>
<keyword evidence="2" id="KW-1133">Transmembrane helix</keyword>
<feature type="compositionally biased region" description="Gly residues" evidence="1">
    <location>
        <begin position="99"/>
        <end position="118"/>
    </location>
</feature>
<keyword evidence="5" id="KW-1185">Reference proteome</keyword>
<feature type="chain" id="PRO_5047374752" description="Gram-positive cocci surface proteins LPxTG domain-containing protein" evidence="3">
    <location>
        <begin position="32"/>
        <end position="216"/>
    </location>
</feature>
<evidence type="ECO:0008006" key="6">
    <source>
        <dbReference type="Google" id="ProtNLM"/>
    </source>
</evidence>
<dbReference type="EMBL" id="JAUSRB010000002">
    <property type="protein sequence ID" value="MDP9866479.1"/>
    <property type="molecule type" value="Genomic_DNA"/>
</dbReference>
<sequence>MMQSTGVLARWAGAAGAVALLAAGAAWPAAATGDDREVRLSPYRVRPGQDIEIAVPGCGGPVLAHSAAFQDEVRFGDRGLQDDEGFGEDEGFGDEGFGEDGPGGFGGGPGDGSGGGPPAVGWAQVDYDAPRGAYSVEVDCEGTDDTVYGELYVVDGFGPDTGGGGLALAGRTAHGAVATRETTADPALGWGAGAAAVLAGAGGLILVRRRRAAGRG</sequence>